<proteinExistence type="predicted"/>
<dbReference type="PROSITE" id="PS51257">
    <property type="entry name" value="PROKAR_LIPOPROTEIN"/>
    <property type="match status" value="1"/>
</dbReference>
<dbReference type="InterPro" id="IPR029058">
    <property type="entry name" value="AB_hydrolase_fold"/>
</dbReference>
<reference evidence="2" key="1">
    <citation type="submission" date="2022-04" db="EMBL/GenBank/DDBJ databases">
        <title>Lysobacter sp. CAU 1642 isolated from sea sand.</title>
        <authorList>
            <person name="Kim W."/>
        </authorList>
    </citation>
    <scope>NUCLEOTIDE SEQUENCE</scope>
    <source>
        <strain evidence="2">CAU 1642</strain>
    </source>
</reference>
<dbReference type="SUPFAM" id="SSF53474">
    <property type="entry name" value="alpha/beta-Hydrolases"/>
    <property type="match status" value="1"/>
</dbReference>
<dbReference type="EMBL" id="JALNMH010000016">
    <property type="protein sequence ID" value="MCK7595342.1"/>
    <property type="molecule type" value="Genomic_DNA"/>
</dbReference>
<evidence type="ECO:0000313" key="3">
    <source>
        <dbReference type="Proteomes" id="UP001431449"/>
    </source>
</evidence>
<keyword evidence="3" id="KW-1185">Reference proteome</keyword>
<evidence type="ECO:0000259" key="1">
    <source>
        <dbReference type="Pfam" id="PF00326"/>
    </source>
</evidence>
<protein>
    <submittedName>
        <fullName evidence="2">S9 family peptidase</fullName>
    </submittedName>
</protein>
<dbReference type="PANTHER" id="PTHR12277:SF81">
    <property type="entry name" value="PROTEIN ABHD13"/>
    <property type="match status" value="1"/>
</dbReference>
<dbReference type="InterPro" id="IPR001375">
    <property type="entry name" value="Peptidase_S9_cat"/>
</dbReference>
<name>A0ABT0GLC8_9GAMM</name>
<feature type="domain" description="Peptidase S9 prolyl oligopeptidase catalytic" evidence="1">
    <location>
        <begin position="137"/>
        <end position="290"/>
    </location>
</feature>
<evidence type="ECO:0000313" key="2">
    <source>
        <dbReference type="EMBL" id="MCK7595342.1"/>
    </source>
</evidence>
<accession>A0ABT0GLC8</accession>
<gene>
    <name evidence="2" type="ORF">M0G41_16910</name>
</gene>
<dbReference type="PANTHER" id="PTHR12277">
    <property type="entry name" value="ALPHA/BETA HYDROLASE DOMAIN-CONTAINING PROTEIN"/>
    <property type="match status" value="1"/>
</dbReference>
<organism evidence="2 3">
    <name type="scientific">Pseudomarimonas salicorniae</name>
    <dbReference type="NCBI Taxonomy" id="2933270"/>
    <lineage>
        <taxon>Bacteria</taxon>
        <taxon>Pseudomonadati</taxon>
        <taxon>Pseudomonadota</taxon>
        <taxon>Gammaproteobacteria</taxon>
        <taxon>Lysobacterales</taxon>
        <taxon>Lysobacteraceae</taxon>
        <taxon>Pseudomarimonas</taxon>
    </lineage>
</organism>
<dbReference type="Gene3D" id="3.40.50.1820">
    <property type="entry name" value="alpha/beta hydrolase"/>
    <property type="match status" value="1"/>
</dbReference>
<dbReference type="Pfam" id="PF00326">
    <property type="entry name" value="Peptidase_S9"/>
    <property type="match status" value="1"/>
</dbReference>
<dbReference type="Proteomes" id="UP001431449">
    <property type="component" value="Unassembled WGS sequence"/>
</dbReference>
<sequence>MNTPLRVPAVALRGVLLFALLLMLAGCKTMTVGEKNILRKTPDPEGTTPIEVTLASQPLPFKVHEIRAHDGTPLHAVQVLRGADFPTLLYFGGNVSRLSRDLPFLLGETGDMELNLLAIEHRGNGRSGGEASLATWFHDALAAHDYARDVLGIPSERLVVHGFSMGSMKASYVALHRPVAGLVLEGSVSTAEAWADSLMPWYAAPFVRVELADNLRGQGALYAVKRQPAPLLVIVGSRDKQTRPILSEQLFEAAQQAGRPAELLVVKGAGHGNAMADAGTQARYKAWLQDLFAAKSASREVASITSASGG</sequence>
<comment type="caution">
    <text evidence="2">The sequence shown here is derived from an EMBL/GenBank/DDBJ whole genome shotgun (WGS) entry which is preliminary data.</text>
</comment>
<dbReference type="RefSeq" id="WP_248211216.1">
    <property type="nucleotide sequence ID" value="NZ_JALNMH010000016.1"/>
</dbReference>